<keyword evidence="3" id="KW-1185">Reference proteome</keyword>
<evidence type="ECO:0000313" key="3">
    <source>
        <dbReference type="Proteomes" id="UP000024404"/>
    </source>
</evidence>
<reference evidence="3" key="1">
    <citation type="submission" date="2013-10" db="EMBL/GenBank/DDBJ databases">
        <title>Genome sequencing of Onchocerca volvulus.</title>
        <authorList>
            <person name="Cotton J."/>
            <person name="Tsai J."/>
            <person name="Stanley E."/>
            <person name="Tracey A."/>
            <person name="Holroyd N."/>
            <person name="Lustigman S."/>
            <person name="Berriman M."/>
        </authorList>
    </citation>
    <scope>NUCLEOTIDE SEQUENCE</scope>
</reference>
<sequence length="121" mass="14001">MIVYFQPWYVTFYYEASVYGMIAEDIKLYLEGGKAQFFFIFHLLIFIGTFSFYGLILPCICNAVVFLIGQVVITVGISEGRWTLWLILVLFTLTASVDSVTLLTFSKTVRYRILQNNRIIL</sequence>
<feature type="transmembrane region" description="Helical" evidence="1">
    <location>
        <begin position="35"/>
        <end position="53"/>
    </location>
</feature>
<organism evidence="2 3">
    <name type="scientific">Onchocerca volvulus</name>
    <dbReference type="NCBI Taxonomy" id="6282"/>
    <lineage>
        <taxon>Eukaryota</taxon>
        <taxon>Metazoa</taxon>
        <taxon>Ecdysozoa</taxon>
        <taxon>Nematoda</taxon>
        <taxon>Chromadorea</taxon>
        <taxon>Rhabditida</taxon>
        <taxon>Spirurina</taxon>
        <taxon>Spiruromorpha</taxon>
        <taxon>Filarioidea</taxon>
        <taxon>Onchocercidae</taxon>
        <taxon>Onchocerca</taxon>
    </lineage>
</organism>
<dbReference type="EnsemblMetazoa" id="OVOC12686.1">
    <property type="protein sequence ID" value="OVOC12686.1"/>
    <property type="gene ID" value="WBGene00249495"/>
</dbReference>
<keyword evidence="1" id="KW-0472">Membrane</keyword>
<protein>
    <submittedName>
        <fullName evidence="2">Uncharacterized protein</fullName>
    </submittedName>
</protein>
<proteinExistence type="predicted"/>
<name>A0A8R1TMX0_ONCVO</name>
<dbReference type="Proteomes" id="UP000024404">
    <property type="component" value="Unassembled WGS sequence"/>
</dbReference>
<accession>A0A8R1TMX0</accession>
<reference evidence="2" key="2">
    <citation type="submission" date="2022-06" db="UniProtKB">
        <authorList>
            <consortium name="EnsemblMetazoa"/>
        </authorList>
    </citation>
    <scope>IDENTIFICATION</scope>
</reference>
<feature type="transmembrane region" description="Helical" evidence="1">
    <location>
        <begin position="60"/>
        <end position="78"/>
    </location>
</feature>
<feature type="transmembrane region" description="Helical" evidence="1">
    <location>
        <begin position="84"/>
        <end position="105"/>
    </location>
</feature>
<keyword evidence="1" id="KW-1133">Transmembrane helix</keyword>
<evidence type="ECO:0000313" key="2">
    <source>
        <dbReference type="EnsemblMetazoa" id="OVOC12686.1"/>
    </source>
</evidence>
<evidence type="ECO:0000256" key="1">
    <source>
        <dbReference type="SAM" id="Phobius"/>
    </source>
</evidence>
<dbReference type="EMBL" id="CMVM020000610">
    <property type="status" value="NOT_ANNOTATED_CDS"/>
    <property type="molecule type" value="Genomic_DNA"/>
</dbReference>
<keyword evidence="1" id="KW-0812">Transmembrane</keyword>
<dbReference type="AlphaFoldDB" id="A0A8R1TMX0"/>